<organism evidence="2 3">
    <name type="scientific">Pantoea rodasii</name>
    <dbReference type="NCBI Taxonomy" id="1076549"/>
    <lineage>
        <taxon>Bacteria</taxon>
        <taxon>Pseudomonadati</taxon>
        <taxon>Pseudomonadota</taxon>
        <taxon>Gammaproteobacteria</taxon>
        <taxon>Enterobacterales</taxon>
        <taxon>Erwiniaceae</taxon>
        <taxon>Pantoea</taxon>
    </lineage>
</organism>
<dbReference type="SUPFAM" id="SSF51658">
    <property type="entry name" value="Xylose isomerase-like"/>
    <property type="match status" value="1"/>
</dbReference>
<reference evidence="2 3" key="1">
    <citation type="submission" date="2017-11" db="EMBL/GenBank/DDBJ databases">
        <title>The genome sequence of Pantoea rodasii DSM 26611.</title>
        <authorList>
            <person name="Gao J."/>
            <person name="Mao X."/>
            <person name="Sun J."/>
        </authorList>
    </citation>
    <scope>NUCLEOTIDE SEQUENCE [LARGE SCALE GENOMIC DNA]</scope>
    <source>
        <strain evidence="2 3">DSM 26611</strain>
    </source>
</reference>
<dbReference type="InterPro" id="IPR050312">
    <property type="entry name" value="IolE/XylAMocC-like"/>
</dbReference>
<comment type="caution">
    <text evidence="2">The sequence shown here is derived from an EMBL/GenBank/DDBJ whole genome shotgun (WGS) entry which is preliminary data.</text>
</comment>
<dbReference type="InterPro" id="IPR036237">
    <property type="entry name" value="Xyl_isomerase-like_sf"/>
</dbReference>
<sequence length="272" mass="31026">MSRIGLSTYAFFWRMSSKVPNPLTLEQMLQQTAEMDVSVFQICDYPAIESWSDAQLQDLRQLADKLGITLELGTRGLGTAHLRRYLHMANILDAHVVRSMFYTADHRPSLDEAAELIGAVLPDFARQQVRLCLETYEQVNSGAMMSVINKFLSPWLCVCLDPANCVAGLELPEQVIANTAARVGNLHIKDFAFTRRDGWVGFTYAGCLMGEGLLDYDRMIASVRPAEREINQIVEHWLPWQDDAALTCEREAEWTRRTVEFLRCKQDQELYQ</sequence>
<proteinExistence type="predicted"/>
<accession>A0A2M9WE98</accession>
<dbReference type="Gene3D" id="3.20.20.150">
    <property type="entry name" value="Divalent-metal-dependent TIM barrel enzymes"/>
    <property type="match status" value="1"/>
</dbReference>
<protein>
    <submittedName>
        <fullName evidence="2">Sugar phosphate isomerase</fullName>
    </submittedName>
</protein>
<dbReference type="PANTHER" id="PTHR12110:SF52">
    <property type="entry name" value="XYLOSE ISOMERASE"/>
    <property type="match status" value="1"/>
</dbReference>
<dbReference type="InterPro" id="IPR013022">
    <property type="entry name" value="Xyl_isomerase-like_TIM-brl"/>
</dbReference>
<dbReference type="PANTHER" id="PTHR12110">
    <property type="entry name" value="HYDROXYPYRUVATE ISOMERASE"/>
    <property type="match status" value="1"/>
</dbReference>
<dbReference type="EMBL" id="PIQI01000011">
    <property type="protein sequence ID" value="PJZ05880.1"/>
    <property type="molecule type" value="Genomic_DNA"/>
</dbReference>
<evidence type="ECO:0000259" key="1">
    <source>
        <dbReference type="Pfam" id="PF01261"/>
    </source>
</evidence>
<dbReference type="GO" id="GO:0016853">
    <property type="term" value="F:isomerase activity"/>
    <property type="evidence" value="ECO:0007669"/>
    <property type="project" value="UniProtKB-KW"/>
</dbReference>
<dbReference type="RefSeq" id="WP_100700426.1">
    <property type="nucleotide sequence ID" value="NZ_MLFP01000086.1"/>
</dbReference>
<name>A0A2M9WE98_9GAMM</name>
<keyword evidence="2" id="KW-0413">Isomerase</keyword>
<dbReference type="OrthoDB" id="3350993at2"/>
<dbReference type="AlphaFoldDB" id="A0A2M9WE98"/>
<keyword evidence="3" id="KW-1185">Reference proteome</keyword>
<dbReference type="STRING" id="1076549.HA45_26820"/>
<dbReference type="Proteomes" id="UP000232062">
    <property type="component" value="Unassembled WGS sequence"/>
</dbReference>
<gene>
    <name evidence="2" type="ORF">PRCB_03915</name>
</gene>
<evidence type="ECO:0000313" key="2">
    <source>
        <dbReference type="EMBL" id="PJZ05880.1"/>
    </source>
</evidence>
<dbReference type="Pfam" id="PF01261">
    <property type="entry name" value="AP_endonuc_2"/>
    <property type="match status" value="1"/>
</dbReference>
<evidence type="ECO:0000313" key="3">
    <source>
        <dbReference type="Proteomes" id="UP000232062"/>
    </source>
</evidence>
<feature type="domain" description="Xylose isomerase-like TIM barrel" evidence="1">
    <location>
        <begin position="30"/>
        <end position="256"/>
    </location>
</feature>